<evidence type="ECO:0000313" key="3">
    <source>
        <dbReference type="Proteomes" id="UP000030697"/>
    </source>
</evidence>
<evidence type="ECO:0000313" key="2">
    <source>
        <dbReference type="EMBL" id="EWC74234.1"/>
    </source>
</evidence>
<keyword evidence="1" id="KW-0472">Membrane</keyword>
<dbReference type="Proteomes" id="UP000030697">
    <property type="component" value="Unassembled WGS sequence"/>
</dbReference>
<protein>
    <submittedName>
        <fullName evidence="2">Uncharacterized protein</fullName>
    </submittedName>
</protein>
<keyword evidence="1" id="KW-0812">Transmembrane</keyword>
<reference evidence="2 3" key="1">
    <citation type="submission" date="2013-02" db="EMBL/GenBank/DDBJ databases">
        <title>The Genome Sequence of Plasmodium falciparum UGT5.1.</title>
        <authorList>
            <consortium name="The Broad Institute Genome Sequencing Platform"/>
            <consortium name="The Broad Institute Genome Sequencing Center for Infectious Disease"/>
            <person name="Neafsey D."/>
            <person name="Cheeseman I."/>
            <person name="Volkman S."/>
            <person name="Adams J."/>
            <person name="Walker B."/>
            <person name="Young S.K."/>
            <person name="Zeng Q."/>
            <person name="Gargeya S."/>
            <person name="Fitzgerald M."/>
            <person name="Haas B."/>
            <person name="Abouelleil A."/>
            <person name="Alvarado L."/>
            <person name="Arachchi H.M."/>
            <person name="Berlin A.M."/>
            <person name="Chapman S.B."/>
            <person name="Dewar J."/>
            <person name="Goldberg J."/>
            <person name="Griggs A."/>
            <person name="Gujja S."/>
            <person name="Hansen M."/>
            <person name="Howarth C."/>
            <person name="Imamovic A."/>
            <person name="Larimer J."/>
            <person name="McCowan C."/>
            <person name="Murphy C."/>
            <person name="Neiman D."/>
            <person name="Pearson M."/>
            <person name="Priest M."/>
            <person name="Roberts A."/>
            <person name="Saif S."/>
            <person name="Shea T."/>
            <person name="Sisk P."/>
            <person name="Sykes S."/>
            <person name="Wortman J."/>
            <person name="Nusbaum C."/>
            <person name="Birren B."/>
        </authorList>
    </citation>
    <scope>NUCLEOTIDE SEQUENCE [LARGE SCALE GENOMIC DNA]</scope>
    <source>
        <strain evidence="2 3">UGT5.1</strain>
    </source>
</reference>
<dbReference type="AlphaFoldDB" id="W7JHR3"/>
<dbReference type="EMBL" id="KE124720">
    <property type="protein sequence ID" value="EWC74234.1"/>
    <property type="molecule type" value="Genomic_DNA"/>
</dbReference>
<accession>W7JHR3</accession>
<keyword evidence="1" id="KW-1133">Transmembrane helix</keyword>
<feature type="transmembrane region" description="Helical" evidence="1">
    <location>
        <begin position="139"/>
        <end position="158"/>
    </location>
</feature>
<name>W7JHR3_PLAFA</name>
<evidence type="ECO:0000256" key="1">
    <source>
        <dbReference type="SAM" id="Phobius"/>
    </source>
</evidence>
<proteinExistence type="predicted"/>
<organism evidence="2 3">
    <name type="scientific">Plasmodium falciparum UGT5.1</name>
    <dbReference type="NCBI Taxonomy" id="1237627"/>
    <lineage>
        <taxon>Eukaryota</taxon>
        <taxon>Sar</taxon>
        <taxon>Alveolata</taxon>
        <taxon>Apicomplexa</taxon>
        <taxon>Aconoidasida</taxon>
        <taxon>Haemosporida</taxon>
        <taxon>Plasmodiidae</taxon>
        <taxon>Plasmodium</taxon>
        <taxon>Plasmodium (Laverania)</taxon>
    </lineage>
</organism>
<sequence length="160" mass="18576">MVHQFRVFHHIVHHQLYIQNGTICVQLRLYFVCTLIFLHSPFSPSTFVAQLTCTSKHFITIILHTQHFYIPNKNYTRKCVQLIWCCASGANTYGFIYPILWYHSASDANTYGFIYPCFRPLYTQKLVPKIACTLEVVHVGAHIVLIFVHIVSTCAFVYDT</sequence>
<gene>
    <name evidence="2" type="ORF">C923_05090</name>
</gene>